<dbReference type="Proteomes" id="UP000007799">
    <property type="component" value="Unassembled WGS sequence"/>
</dbReference>
<evidence type="ECO:0000256" key="1">
    <source>
        <dbReference type="ARBA" id="ARBA00004120"/>
    </source>
</evidence>
<dbReference type="PANTHER" id="PTHR12968">
    <property type="entry name" value="B9 DOMAIN-CONTAINING"/>
    <property type="match status" value="1"/>
</dbReference>
<evidence type="ECO:0000313" key="6">
    <source>
        <dbReference type="EMBL" id="EGD80462.1"/>
    </source>
</evidence>
<protein>
    <submittedName>
        <fullName evidence="6">Uncharacterized protein</fullName>
    </submittedName>
</protein>
<keyword evidence="3" id="KW-0970">Cilium biogenesis/degradation</keyword>
<dbReference type="STRING" id="946362.F2US57"/>
<dbReference type="PANTHER" id="PTHR12968:SF4">
    <property type="entry name" value="TECTONIC-LIKE COMPLEX MEMBER MKS1"/>
    <property type="match status" value="1"/>
</dbReference>
<evidence type="ECO:0000256" key="4">
    <source>
        <dbReference type="ARBA" id="ARBA00023212"/>
    </source>
</evidence>
<dbReference type="Pfam" id="PF07162">
    <property type="entry name" value="B9-C2"/>
    <property type="match status" value="1"/>
</dbReference>
<dbReference type="eggNOG" id="KOG4446">
    <property type="taxonomic scope" value="Eukaryota"/>
</dbReference>
<dbReference type="FunCoup" id="F2US57">
    <property type="interactions" value="356"/>
</dbReference>
<organism evidence="7">
    <name type="scientific">Salpingoeca rosetta (strain ATCC 50818 / BSB-021)</name>
    <dbReference type="NCBI Taxonomy" id="946362"/>
    <lineage>
        <taxon>Eukaryota</taxon>
        <taxon>Choanoflagellata</taxon>
        <taxon>Craspedida</taxon>
        <taxon>Salpingoecidae</taxon>
        <taxon>Salpingoeca</taxon>
    </lineage>
</organism>
<dbReference type="GO" id="GO:0060271">
    <property type="term" value="P:cilium assembly"/>
    <property type="evidence" value="ECO:0007669"/>
    <property type="project" value="TreeGrafter"/>
</dbReference>
<gene>
    <name evidence="6" type="ORF">PTSG_11106</name>
</gene>
<accession>F2US57</accession>
<name>F2US57_SALR5</name>
<dbReference type="InterPro" id="IPR010796">
    <property type="entry name" value="C2_B9-type_dom"/>
</dbReference>
<dbReference type="InParanoid" id="F2US57"/>
<keyword evidence="4" id="KW-0206">Cytoskeleton</keyword>
<dbReference type="AlphaFoldDB" id="F2US57"/>
<keyword evidence="7" id="KW-1185">Reference proteome</keyword>
<dbReference type="KEGG" id="sre:PTSG_11106"/>
<dbReference type="EMBL" id="GL832993">
    <property type="protein sequence ID" value="EGD80462.1"/>
    <property type="molecule type" value="Genomic_DNA"/>
</dbReference>
<keyword evidence="5" id="KW-0966">Cell projection</keyword>
<evidence type="ECO:0000256" key="3">
    <source>
        <dbReference type="ARBA" id="ARBA00022794"/>
    </source>
</evidence>
<evidence type="ECO:0000313" key="7">
    <source>
        <dbReference type="Proteomes" id="UP000007799"/>
    </source>
</evidence>
<comment type="subcellular location">
    <subcellularLocation>
        <location evidence="1">Cytoplasm</location>
        <location evidence="1">Cytoskeleton</location>
        <location evidence="1">Cilium basal body</location>
    </subcellularLocation>
</comment>
<dbReference type="GO" id="GO:0036038">
    <property type="term" value="C:MKS complex"/>
    <property type="evidence" value="ECO:0007669"/>
    <property type="project" value="TreeGrafter"/>
</dbReference>
<dbReference type="OrthoDB" id="10263520at2759"/>
<proteinExistence type="predicted"/>
<dbReference type="GeneID" id="16068552"/>
<reference evidence="6" key="1">
    <citation type="submission" date="2009-08" db="EMBL/GenBank/DDBJ databases">
        <title>Annotation of Salpingoeca rosetta.</title>
        <authorList>
            <consortium name="The Broad Institute Genome Sequencing Platform"/>
            <person name="Russ C."/>
            <person name="Cuomo C."/>
            <person name="Burger G."/>
            <person name="Gray M.W."/>
            <person name="Holland P.W.H."/>
            <person name="King N."/>
            <person name="Lang F.B.F."/>
            <person name="Roger A.J."/>
            <person name="Ruiz-Trillo I."/>
            <person name="Young S.K."/>
            <person name="Zeng Q."/>
            <person name="Gargeya S."/>
            <person name="Alvarado L."/>
            <person name="Berlin A."/>
            <person name="Chapman S.B."/>
            <person name="Chen Z."/>
            <person name="Freedman E."/>
            <person name="Gellesch M."/>
            <person name="Goldberg J."/>
            <person name="Griggs A."/>
            <person name="Gujja S."/>
            <person name="Heilman E."/>
            <person name="Heiman D."/>
            <person name="Howarth C."/>
            <person name="Mehta T."/>
            <person name="Neiman D."/>
            <person name="Pearson M."/>
            <person name="Roberts A."/>
            <person name="Saif S."/>
            <person name="Shea T."/>
            <person name="Shenoy N."/>
            <person name="Sisk P."/>
            <person name="Stolte C."/>
            <person name="Sykes S."/>
            <person name="White J."/>
            <person name="Yandava C."/>
            <person name="Haas B."/>
            <person name="Nusbaum C."/>
            <person name="Birren B."/>
        </authorList>
    </citation>
    <scope>NUCLEOTIDE SEQUENCE [LARGE SCALE GENOMIC DNA]</scope>
    <source>
        <strain evidence="6">ATCC 50818</strain>
    </source>
</reference>
<sequence>MSSALDAGQVGCYRTPDSVKNLRICLRYRRIDDVLALDNDDESEFTEVTIAWQQKLFSRAEFEHFRRLRRKDEAALTPRERHYRDVVRHMDPPQNTTISTIVDRDDLLDHSACQSKIEELRAQRQRRTQEQLPFGARGGRQPGSSAPARWRAALRQTRVPATSTTTASSSSSTVLVSEDEQLSLLDRLRAWLITSTQTGFDNIQATKATPQFEEHGRLSVAPDFTSELLPSPHRVRTPGGLLYHFTLHHVSEEMSFEEQVQERAFAREWRQHAAQSLRTQIGYVFEKPPPHTTRYHVGVEVRATRGFGGGCFCVLTAADMETTNTNESSTDPDELTYRTQRCTTRDGVAHYGLCLELEKDIPNDATPSSLGNLYFQVNSFDTFNCRRVEGYASLALPAICGMREYALPTWRPKGTLQQERDCFFLGGGIELEDDTFIGGQPATHTKDKIAGRWHEGFLRRVMEVLCLDSSA</sequence>
<evidence type="ECO:0000256" key="5">
    <source>
        <dbReference type="ARBA" id="ARBA00023273"/>
    </source>
</evidence>
<dbReference type="RefSeq" id="XP_004988026.1">
    <property type="nucleotide sequence ID" value="XM_004987969.1"/>
</dbReference>
<keyword evidence="2" id="KW-0963">Cytoplasm</keyword>
<evidence type="ECO:0000256" key="2">
    <source>
        <dbReference type="ARBA" id="ARBA00022490"/>
    </source>
</evidence>